<keyword evidence="3" id="KW-1185">Reference proteome</keyword>
<dbReference type="Proteomes" id="UP000011744">
    <property type="component" value="Unassembled WGS sequence"/>
</dbReference>
<dbReference type="PANTHER" id="PTHR12558">
    <property type="entry name" value="CELL DIVISION CYCLE 16,23,27"/>
    <property type="match status" value="1"/>
</dbReference>
<dbReference type="PROSITE" id="PS51257">
    <property type="entry name" value="PROKAR_LIPOPROTEIN"/>
    <property type="match status" value="1"/>
</dbReference>
<dbReference type="Gene3D" id="3.40.50.10610">
    <property type="entry name" value="ABC-type transport auxiliary lipoprotein component"/>
    <property type="match status" value="1"/>
</dbReference>
<dbReference type="InterPro" id="IPR011990">
    <property type="entry name" value="TPR-like_helical_dom_sf"/>
</dbReference>
<dbReference type="SMART" id="SM00028">
    <property type="entry name" value="TPR"/>
    <property type="match status" value="2"/>
</dbReference>
<proteinExistence type="predicted"/>
<sequence length="419" mass="44327">MKRAGCVSVFLAVCATAGCSGPSYVDEGAGERGGIGFNEVKFRVDDSYRASPPECVAILPLKARSPSNPEVTLEDAARVRLSVYAHLSAKSKRGVRLERVDRVFAETKEDRAELGKRLRCGALLEGEVTESGTMFLALYSRVSVGAELRLIRAADGVVLWEGKHVAASHGGSLPLDPVGVAMGILDAVNNVGDEQLLRVTDDLARRLVSTIPDEGKVALEDPSDNSALPLTHHAAAAVSDDQDPLALGERLMSQGDHAGALVAADRALLADSKRSEAWFLKGRVLMLEGDYPGAETAALRAVSLDRRNARYLNALGAANAANGSLDRALAAYEMAVAEDPSNGFAWFNSAIILIYAGNPNDAADAFYAAGLAYIKTGDAAKAERALGELKLVVKTGVAAKSRLRTLEDALSDLARRKTS</sequence>
<evidence type="ECO:0000256" key="1">
    <source>
        <dbReference type="PROSITE-ProRule" id="PRU00339"/>
    </source>
</evidence>
<protein>
    <submittedName>
        <fullName evidence="2">Uncharacterized protein</fullName>
    </submittedName>
</protein>
<feature type="repeat" description="TPR" evidence="1">
    <location>
        <begin position="309"/>
        <end position="342"/>
    </location>
</feature>
<reference evidence="2 3" key="1">
    <citation type="journal article" date="2014" name="Genome Announc.">
        <title>Draft Genome Sequence of Magnetospirillum sp. Strain SO-1, a Freshwater Magnetotactic Bacterium Isolated from the Ol'khovka River, Russia.</title>
        <authorList>
            <person name="Grouzdev D.S."/>
            <person name="Dziuba M.V."/>
            <person name="Sukhacheva M.S."/>
            <person name="Mardanov A.V."/>
            <person name="Beletskiy A.V."/>
            <person name="Kuznetsov B.B."/>
            <person name="Skryabin K.G."/>
        </authorList>
    </citation>
    <scope>NUCLEOTIDE SEQUENCE [LARGE SCALE GENOMIC DNA]</scope>
    <source>
        <strain evidence="2 3">SO-1</strain>
    </source>
</reference>
<dbReference type="InterPro" id="IPR019734">
    <property type="entry name" value="TPR_rpt"/>
</dbReference>
<dbReference type="PATRIC" id="fig|1244869.3.peg.4354"/>
<dbReference type="Pfam" id="PF13432">
    <property type="entry name" value="TPR_16"/>
    <property type="match status" value="1"/>
</dbReference>
<name>M2Y3P7_9PROT</name>
<dbReference type="eggNOG" id="COG0457">
    <property type="taxonomic scope" value="Bacteria"/>
</dbReference>
<comment type="caution">
    <text evidence="2">The sequence shown here is derived from an EMBL/GenBank/DDBJ whole genome shotgun (WGS) entry which is preliminary data.</text>
</comment>
<evidence type="ECO:0000313" key="2">
    <source>
        <dbReference type="EMBL" id="EME67706.1"/>
    </source>
</evidence>
<dbReference type="OrthoDB" id="7323075at2"/>
<organism evidence="2 3">
    <name type="scientific">Paramagnetospirillum caucaseum</name>
    <dbReference type="NCBI Taxonomy" id="1244869"/>
    <lineage>
        <taxon>Bacteria</taxon>
        <taxon>Pseudomonadati</taxon>
        <taxon>Pseudomonadota</taxon>
        <taxon>Alphaproteobacteria</taxon>
        <taxon>Rhodospirillales</taxon>
        <taxon>Magnetospirillaceae</taxon>
        <taxon>Paramagnetospirillum</taxon>
    </lineage>
</organism>
<dbReference type="Gene3D" id="1.25.40.10">
    <property type="entry name" value="Tetratricopeptide repeat domain"/>
    <property type="match status" value="1"/>
</dbReference>
<accession>M2Y3P7</accession>
<dbReference type="PANTHER" id="PTHR12558:SF33">
    <property type="entry name" value="BLL7664 PROTEIN"/>
    <property type="match status" value="1"/>
</dbReference>
<gene>
    <name evidence="2" type="ORF">H261_22173</name>
</gene>
<evidence type="ECO:0000313" key="3">
    <source>
        <dbReference type="Proteomes" id="UP000011744"/>
    </source>
</evidence>
<dbReference type="STRING" id="1244869.H261_22173"/>
<dbReference type="EMBL" id="AONQ01000114">
    <property type="protein sequence ID" value="EME67706.1"/>
    <property type="molecule type" value="Genomic_DNA"/>
</dbReference>
<dbReference type="RefSeq" id="WP_008622087.1">
    <property type="nucleotide sequence ID" value="NZ_AONQ01000114.1"/>
</dbReference>
<dbReference type="PROSITE" id="PS50005">
    <property type="entry name" value="TPR"/>
    <property type="match status" value="1"/>
</dbReference>
<keyword evidence="1" id="KW-0802">TPR repeat</keyword>
<dbReference type="SUPFAM" id="SSF48452">
    <property type="entry name" value="TPR-like"/>
    <property type="match status" value="1"/>
</dbReference>
<dbReference type="AlphaFoldDB" id="M2Y3P7"/>